<dbReference type="EMBL" id="SAUW01000006">
    <property type="protein sequence ID" value="RWR12987.1"/>
    <property type="molecule type" value="Genomic_DNA"/>
</dbReference>
<dbReference type="AlphaFoldDB" id="A0A443IY12"/>
<sequence length="763" mass="81912">MNMAVTDGLALMPPAFEAGLGVWSREDGLPGSATYLGSGTAAVVAADPDFGSCLELVKTLGTEKLRYMGQTPILPGCYLRVTARVKAMSGNRPNLRIAGYAVNAAGAHVGGLTEVGSTVTLSDYGRVTTVSAIVGTGARGGVDMVWGTAPAYGHFGLDLIGLNGGVVRIDDIEIEDVTDAFLRTLMDWVDVRDYGAKGDGVTNDRAAFAAADAAANGRSIVVPAGKYYIGSSLTITAPVRFAGTVTMPVSARLILQGSYDFPTYAAAFGNELLGFKKALQALFAYTDHNTLDLKGRRIEVTEPIDVKTLAPDITSFSNRRVLRNGQFNIIEGTAWNDTVVTSQATYSTLNPKVLTNVANIANIPVGARVTGTGVGREVYVLAVDVGAGSLTLSQPFYGGSGTQVLTFTRHKYVLDFSGLAKLDRFNIDDVEFLCNGAASCIMLPPSGEMFQIRDCYVVRPKDKGITSIGRGCQDLLVDRCQFLSNEMTVAAPERVSIALNVNANDVKIRESRFVRFRHTMLLAGTGHLIVGSHWFQGDDTTLGPRLPGLVFCQPNVQSAVTGNYIDNSTIEWTNEYAPDPKFGTEYSFGGLTVTGNTFVCIRTTSWFTWFSVKPYGAGHFIHGLNVSGNVFRTVDCTIDRIEAVDTTFATLDNERMRNVRFSGNTFNGVNQLTANPVMVEVNQATAQSIWTVSAGAYLPFAGWARNVESVVSEGPITNSAGARVTGMPFVQVEQGSARRNVTLNWPEPAIGRVQMVLRMDNPN</sequence>
<protein>
    <submittedName>
        <fullName evidence="2">Right-handed parallel beta-helix repeat-containing protein</fullName>
    </submittedName>
</protein>
<name>A0A443IY12_9RHOB</name>
<comment type="caution">
    <text evidence="2">The sequence shown here is derived from an EMBL/GenBank/DDBJ whole genome shotgun (WGS) entry which is preliminary data.</text>
</comment>
<dbReference type="InterPro" id="IPR011050">
    <property type="entry name" value="Pectin_lyase_fold/virulence"/>
</dbReference>
<dbReference type="InterPro" id="IPR024535">
    <property type="entry name" value="RHGA/B-epi-like_pectate_lyase"/>
</dbReference>
<evidence type="ECO:0000313" key="2">
    <source>
        <dbReference type="EMBL" id="RWR12987.1"/>
    </source>
</evidence>
<proteinExistence type="predicted"/>
<reference evidence="2 3" key="1">
    <citation type="submission" date="2019-01" db="EMBL/GenBank/DDBJ databases">
        <title>Sinorhodobacter populi sp. nov. isolated from the symptomatic bark tissue of Populus euramericana canker.</title>
        <authorList>
            <person name="Xu G."/>
        </authorList>
    </citation>
    <scope>NUCLEOTIDE SEQUENCE [LARGE SCALE GENOMIC DNA]</scope>
    <source>
        <strain evidence="2 3">2D-5</strain>
    </source>
</reference>
<organism evidence="2 3">
    <name type="scientific">Paenirhodobacter populi</name>
    <dbReference type="NCBI Taxonomy" id="2306993"/>
    <lineage>
        <taxon>Bacteria</taxon>
        <taxon>Pseudomonadati</taxon>
        <taxon>Pseudomonadota</taxon>
        <taxon>Alphaproteobacteria</taxon>
        <taxon>Rhodobacterales</taxon>
        <taxon>Rhodobacter group</taxon>
        <taxon>Paenirhodobacter</taxon>
    </lineage>
</organism>
<gene>
    <name evidence="2" type="ORF">D2T33_07235</name>
</gene>
<feature type="domain" description="Rhamnogalacturonase A/B/Epimerase-like pectate lyase" evidence="1">
    <location>
        <begin position="188"/>
        <end position="248"/>
    </location>
</feature>
<dbReference type="InterPro" id="IPR012334">
    <property type="entry name" value="Pectin_lyas_fold"/>
</dbReference>
<dbReference type="Proteomes" id="UP000285710">
    <property type="component" value="Unassembled WGS sequence"/>
</dbReference>
<dbReference type="SUPFAM" id="SSF51126">
    <property type="entry name" value="Pectin lyase-like"/>
    <property type="match status" value="1"/>
</dbReference>
<reference evidence="2 3" key="2">
    <citation type="submission" date="2019-01" db="EMBL/GenBank/DDBJ databases">
        <authorList>
            <person name="Li Y."/>
        </authorList>
    </citation>
    <scope>NUCLEOTIDE SEQUENCE [LARGE SCALE GENOMIC DNA]</scope>
    <source>
        <strain evidence="2 3">2D-5</strain>
    </source>
</reference>
<dbReference type="Gene3D" id="2.160.20.10">
    <property type="entry name" value="Single-stranded right-handed beta-helix, Pectin lyase-like"/>
    <property type="match status" value="1"/>
</dbReference>
<dbReference type="RefSeq" id="WP_128269340.1">
    <property type="nucleotide sequence ID" value="NZ_SAUW01000006.1"/>
</dbReference>
<dbReference type="Pfam" id="PF12708">
    <property type="entry name" value="Pect-lyase_RHGA_epim"/>
    <property type="match status" value="1"/>
</dbReference>
<evidence type="ECO:0000313" key="3">
    <source>
        <dbReference type="Proteomes" id="UP000285710"/>
    </source>
</evidence>
<evidence type="ECO:0000259" key="1">
    <source>
        <dbReference type="Pfam" id="PF12708"/>
    </source>
</evidence>
<keyword evidence="3" id="KW-1185">Reference proteome</keyword>
<accession>A0A443IY12</accession>